<name>A0A8H7ZRG6_9FUNG</name>
<dbReference type="AlphaFoldDB" id="A0A8H7ZRG6"/>
<organism evidence="2 3">
    <name type="scientific">Olpidium bornovanus</name>
    <dbReference type="NCBI Taxonomy" id="278681"/>
    <lineage>
        <taxon>Eukaryota</taxon>
        <taxon>Fungi</taxon>
        <taxon>Fungi incertae sedis</taxon>
        <taxon>Olpidiomycota</taxon>
        <taxon>Olpidiomycotina</taxon>
        <taxon>Olpidiomycetes</taxon>
        <taxon>Olpidiales</taxon>
        <taxon>Olpidiaceae</taxon>
        <taxon>Olpidium</taxon>
    </lineage>
</organism>
<accession>A0A8H7ZRG6</accession>
<feature type="region of interest" description="Disordered" evidence="1">
    <location>
        <begin position="78"/>
        <end position="109"/>
    </location>
</feature>
<reference evidence="2 3" key="1">
    <citation type="journal article" name="Sci. Rep.">
        <title>Genome-scale phylogenetic analyses confirm Olpidium as the closest living zoosporic fungus to the non-flagellated, terrestrial fungi.</title>
        <authorList>
            <person name="Chang Y."/>
            <person name="Rochon D."/>
            <person name="Sekimoto S."/>
            <person name="Wang Y."/>
            <person name="Chovatia M."/>
            <person name="Sandor L."/>
            <person name="Salamov A."/>
            <person name="Grigoriev I.V."/>
            <person name="Stajich J.E."/>
            <person name="Spatafora J.W."/>
        </authorList>
    </citation>
    <scope>NUCLEOTIDE SEQUENCE [LARGE SCALE GENOMIC DNA]</scope>
    <source>
        <strain evidence="2">S191</strain>
    </source>
</reference>
<gene>
    <name evidence="2" type="ORF">BJ554DRAFT_1837</name>
</gene>
<feature type="compositionally biased region" description="Basic and acidic residues" evidence="1">
    <location>
        <begin position="79"/>
        <end position="88"/>
    </location>
</feature>
<proteinExistence type="predicted"/>
<comment type="caution">
    <text evidence="2">The sequence shown here is derived from an EMBL/GenBank/DDBJ whole genome shotgun (WGS) entry which is preliminary data.</text>
</comment>
<sequence length="109" mass="11529">GPILQSKINTNLATLSEVTLSVPALIFNETSAPVITGTSASLPSPLALAGQFFNATSSQPFSKAGLICIDQPRGFVNKARPDNRERGRYRSARTGCISGGGRPRHRGHP</sequence>
<evidence type="ECO:0000313" key="3">
    <source>
        <dbReference type="Proteomes" id="UP000673691"/>
    </source>
</evidence>
<dbReference type="EMBL" id="JAEFCI010009095">
    <property type="protein sequence ID" value="KAG5458024.1"/>
    <property type="molecule type" value="Genomic_DNA"/>
</dbReference>
<protein>
    <submittedName>
        <fullName evidence="2">Uncharacterized protein</fullName>
    </submittedName>
</protein>
<evidence type="ECO:0000256" key="1">
    <source>
        <dbReference type="SAM" id="MobiDB-lite"/>
    </source>
</evidence>
<feature type="non-terminal residue" evidence="2">
    <location>
        <position position="1"/>
    </location>
</feature>
<keyword evidence="3" id="KW-1185">Reference proteome</keyword>
<evidence type="ECO:0000313" key="2">
    <source>
        <dbReference type="EMBL" id="KAG5458024.1"/>
    </source>
</evidence>
<dbReference type="Proteomes" id="UP000673691">
    <property type="component" value="Unassembled WGS sequence"/>
</dbReference>